<dbReference type="OrthoDB" id="25778at2759"/>
<organism evidence="2 3">
    <name type="scientific">Plasmodium coatneyi</name>
    <dbReference type="NCBI Taxonomy" id="208452"/>
    <lineage>
        <taxon>Eukaryota</taxon>
        <taxon>Sar</taxon>
        <taxon>Alveolata</taxon>
        <taxon>Apicomplexa</taxon>
        <taxon>Aconoidasida</taxon>
        <taxon>Haemosporida</taxon>
        <taxon>Plasmodiidae</taxon>
        <taxon>Plasmodium</taxon>
    </lineage>
</organism>
<keyword evidence="3" id="KW-1185">Reference proteome</keyword>
<accession>A0A1B1E1X6</accession>
<proteinExistence type="predicted"/>
<name>A0A1B1E1X6_9APIC</name>
<dbReference type="VEuPathDB" id="PlasmoDB:PCOAH_00036480"/>
<reference evidence="3" key="1">
    <citation type="submission" date="2016-06" db="EMBL/GenBank/DDBJ databases">
        <title>First high quality genome sequence of Plasmodium coatneyi using continuous long reads from single molecule, real-time sequencing.</title>
        <authorList>
            <person name="Chien J.-T."/>
            <person name="Pakala S.B."/>
            <person name="Geraldo J.A."/>
            <person name="Lapp S.A."/>
            <person name="Barnwell J.W."/>
            <person name="Kissinger J.C."/>
            <person name="Galinski M.R."/>
            <person name="Humphrey J.C."/>
        </authorList>
    </citation>
    <scope>NUCLEOTIDE SEQUENCE [LARGE SCALE GENOMIC DNA]</scope>
    <source>
        <strain evidence="3">Hackeri</strain>
    </source>
</reference>
<dbReference type="KEGG" id="pcot:PCOAH_00036480"/>
<protein>
    <recommendedName>
        <fullName evidence="4">SICA antigen</fullName>
    </recommendedName>
</protein>
<dbReference type="GeneID" id="30910379"/>
<feature type="region of interest" description="Disordered" evidence="1">
    <location>
        <begin position="42"/>
        <end position="63"/>
    </location>
</feature>
<dbReference type="AlphaFoldDB" id="A0A1B1E1X6"/>
<evidence type="ECO:0008006" key="4">
    <source>
        <dbReference type="Google" id="ProtNLM"/>
    </source>
</evidence>
<dbReference type="Proteomes" id="UP000092716">
    <property type="component" value="Chromosome 11"/>
</dbReference>
<dbReference type="RefSeq" id="XP_019915729.1">
    <property type="nucleotide sequence ID" value="XM_020060439.1"/>
</dbReference>
<evidence type="ECO:0000313" key="2">
    <source>
        <dbReference type="EMBL" id="ANQ09034.1"/>
    </source>
</evidence>
<evidence type="ECO:0000313" key="3">
    <source>
        <dbReference type="Proteomes" id="UP000092716"/>
    </source>
</evidence>
<gene>
    <name evidence="2" type="ORF">PCOAH_00036480</name>
</gene>
<dbReference type="EMBL" id="CP016249">
    <property type="protein sequence ID" value="ANQ09034.1"/>
    <property type="molecule type" value="Genomic_DNA"/>
</dbReference>
<evidence type="ECO:0000256" key="1">
    <source>
        <dbReference type="SAM" id="MobiDB-lite"/>
    </source>
</evidence>
<sequence>MVNVPKVEVSKDDVPMEQIPNSDSGFRIFLRMMFLREDFPKDDVPKEGVSKEQVPCSDSGFRV</sequence>